<accession>A0A166C6L6</accession>
<evidence type="ECO:0000313" key="2">
    <source>
        <dbReference type="Proteomes" id="UP000076532"/>
    </source>
</evidence>
<gene>
    <name evidence="1" type="ORF">FIBSPDRAFT_936394</name>
</gene>
<dbReference type="EMBL" id="KV417634">
    <property type="protein sequence ID" value="KZP13344.1"/>
    <property type="molecule type" value="Genomic_DNA"/>
</dbReference>
<protein>
    <submittedName>
        <fullName evidence="1">Uncharacterized protein</fullName>
    </submittedName>
</protein>
<dbReference type="Proteomes" id="UP000076532">
    <property type="component" value="Unassembled WGS sequence"/>
</dbReference>
<dbReference type="AlphaFoldDB" id="A0A166C6L6"/>
<reference evidence="1 2" key="1">
    <citation type="journal article" date="2016" name="Mol. Biol. Evol.">
        <title>Comparative Genomics of Early-Diverging Mushroom-Forming Fungi Provides Insights into the Origins of Lignocellulose Decay Capabilities.</title>
        <authorList>
            <person name="Nagy L.G."/>
            <person name="Riley R."/>
            <person name="Tritt A."/>
            <person name="Adam C."/>
            <person name="Daum C."/>
            <person name="Floudas D."/>
            <person name="Sun H."/>
            <person name="Yadav J.S."/>
            <person name="Pangilinan J."/>
            <person name="Larsson K.H."/>
            <person name="Matsuura K."/>
            <person name="Barry K."/>
            <person name="Labutti K."/>
            <person name="Kuo R."/>
            <person name="Ohm R.A."/>
            <person name="Bhattacharya S.S."/>
            <person name="Shirouzu T."/>
            <person name="Yoshinaga Y."/>
            <person name="Martin F.M."/>
            <person name="Grigoriev I.V."/>
            <person name="Hibbett D.S."/>
        </authorList>
    </citation>
    <scope>NUCLEOTIDE SEQUENCE [LARGE SCALE GENOMIC DNA]</scope>
    <source>
        <strain evidence="1 2">CBS 109695</strain>
    </source>
</reference>
<proteinExistence type="predicted"/>
<sequence length="180" mass="19683">MLVDCAIADEAGLLRGQKHKPEADKIFVEPPGAVQPAPINPAQIAALKQAIWRSSVVLRSPPYAVIGTPEIASNAYGLMALMDNAVTVVDWQNKFNRFINVDGDDIHCNCNAQNSVARAGDEPFFSERRKIYQPCPSTDSHPKLKGRRPTLRQLQYALTFQVALGTAGLIGRVLAAHQRP</sequence>
<name>A0A166C6L6_9AGAM</name>
<organism evidence="1 2">
    <name type="scientific">Athelia psychrophila</name>
    <dbReference type="NCBI Taxonomy" id="1759441"/>
    <lineage>
        <taxon>Eukaryota</taxon>
        <taxon>Fungi</taxon>
        <taxon>Dikarya</taxon>
        <taxon>Basidiomycota</taxon>
        <taxon>Agaricomycotina</taxon>
        <taxon>Agaricomycetes</taxon>
        <taxon>Agaricomycetidae</taxon>
        <taxon>Atheliales</taxon>
        <taxon>Atheliaceae</taxon>
        <taxon>Athelia</taxon>
    </lineage>
</organism>
<keyword evidence="2" id="KW-1185">Reference proteome</keyword>
<evidence type="ECO:0000313" key="1">
    <source>
        <dbReference type="EMBL" id="KZP13344.1"/>
    </source>
</evidence>